<comment type="pathway">
    <text evidence="1">Lipid metabolism.</text>
</comment>
<evidence type="ECO:0000256" key="3">
    <source>
        <dbReference type="ARBA" id="ARBA00023315"/>
    </source>
</evidence>
<dbReference type="SMART" id="SM00563">
    <property type="entry name" value="PlsC"/>
    <property type="match status" value="1"/>
</dbReference>
<dbReference type="EMBL" id="AVQI01000055">
    <property type="protein sequence ID" value="ERK01598.1"/>
    <property type="molecule type" value="Genomic_DNA"/>
</dbReference>
<dbReference type="InterPro" id="IPR002123">
    <property type="entry name" value="Plipid/glycerol_acylTrfase"/>
</dbReference>
<reference evidence="5 6" key="1">
    <citation type="submission" date="2013-08" db="EMBL/GenBank/DDBJ databases">
        <authorList>
            <person name="Durkin A.S."/>
            <person name="Haft D.R."/>
            <person name="McCorrison J."/>
            <person name="Torralba M."/>
            <person name="Gillis M."/>
            <person name="Haft D.H."/>
            <person name="Methe B."/>
            <person name="Sutton G."/>
            <person name="Nelson K.E."/>
        </authorList>
    </citation>
    <scope>NUCLEOTIDE SEQUENCE [LARGE SCALE GENOMIC DNA]</scope>
    <source>
        <strain evidence="5 6">ATCC 35536</strain>
    </source>
</reference>
<dbReference type="Pfam" id="PF01553">
    <property type="entry name" value="Acyltransferase"/>
    <property type="match status" value="1"/>
</dbReference>
<dbReference type="GO" id="GO:0016746">
    <property type="term" value="F:acyltransferase activity"/>
    <property type="evidence" value="ECO:0007669"/>
    <property type="project" value="UniProtKB-KW"/>
</dbReference>
<evidence type="ECO:0000313" key="6">
    <source>
        <dbReference type="Proteomes" id="UP000016646"/>
    </source>
</evidence>
<protein>
    <submittedName>
        <fullName evidence="5">Acyltransferase</fullName>
    </submittedName>
</protein>
<sequence length="240" mass="27146">MVTLPSIGNIILYPISKKASAVLSDYIVRTVAPRLFSILSCYKHFRFIGDKRRFRELPPQFIIISNHQSLFDIPCYMNYFRDKSLRFVAKAELGRHIPLVSEMLRSQEHCLIPRRASPVTAMKTIEDFAKRVLARDQIPVLFPEGSRTRNGNVGKFYSAGFRKLAEATGLPVVVCALDGGWEIGRLRTIMTNLKNGSYKVTIVKIYDAPKTKEAQNAILEEAPRLIQTQLDTWRSGGSAN</sequence>
<evidence type="ECO:0000313" key="5">
    <source>
        <dbReference type="EMBL" id="ERK01598.1"/>
    </source>
</evidence>
<feature type="domain" description="Phospholipid/glycerol acyltransferase" evidence="4">
    <location>
        <begin position="61"/>
        <end position="180"/>
    </location>
</feature>
<keyword evidence="3 5" id="KW-0012">Acyltransferase</keyword>
<accession>A0ABP2YKW3</accession>
<dbReference type="RefSeq" id="WP_021495628.1">
    <property type="nucleotide sequence ID" value="NZ_AUZJ01000033.1"/>
</dbReference>
<evidence type="ECO:0000256" key="1">
    <source>
        <dbReference type="ARBA" id="ARBA00005189"/>
    </source>
</evidence>
<dbReference type="Proteomes" id="UP000016646">
    <property type="component" value="Unassembled WGS sequence"/>
</dbReference>
<comment type="caution">
    <text evidence="5">The sequence shown here is derived from an EMBL/GenBank/DDBJ whole genome shotgun (WGS) entry which is preliminary data.</text>
</comment>
<proteinExistence type="predicted"/>
<gene>
    <name evidence="5" type="ORF">HMPREF0860_1185</name>
</gene>
<dbReference type="CDD" id="cd07989">
    <property type="entry name" value="LPLAT_AGPAT-like"/>
    <property type="match status" value="1"/>
</dbReference>
<evidence type="ECO:0000256" key="2">
    <source>
        <dbReference type="ARBA" id="ARBA00022679"/>
    </source>
</evidence>
<evidence type="ECO:0000259" key="4">
    <source>
        <dbReference type="SMART" id="SM00563"/>
    </source>
</evidence>
<organism evidence="5 6">
    <name type="scientific">Treponema socranskii subsp. socranskii VPI DR56BR1116 = ATCC 35536</name>
    <dbReference type="NCBI Taxonomy" id="1125725"/>
    <lineage>
        <taxon>Bacteria</taxon>
        <taxon>Pseudomonadati</taxon>
        <taxon>Spirochaetota</taxon>
        <taxon>Spirochaetia</taxon>
        <taxon>Spirochaetales</taxon>
        <taxon>Treponemataceae</taxon>
        <taxon>Treponema</taxon>
    </lineage>
</organism>
<dbReference type="PANTHER" id="PTHR10434">
    <property type="entry name" value="1-ACYL-SN-GLYCEROL-3-PHOSPHATE ACYLTRANSFERASE"/>
    <property type="match status" value="1"/>
</dbReference>
<name>A0ABP2YKW3_TRESO</name>
<dbReference type="SUPFAM" id="SSF69593">
    <property type="entry name" value="Glycerol-3-phosphate (1)-acyltransferase"/>
    <property type="match status" value="1"/>
</dbReference>
<dbReference type="PANTHER" id="PTHR10434:SF66">
    <property type="entry name" value="PHOSPHOLIPID_GLYCEROL ACYLTRANSFERASE DOMAIN-CONTAINING PROTEIN"/>
    <property type="match status" value="1"/>
</dbReference>
<keyword evidence="2" id="KW-0808">Transferase</keyword>
<keyword evidence="6" id="KW-1185">Reference proteome</keyword>